<keyword evidence="3" id="KW-1185">Reference proteome</keyword>
<feature type="non-terminal residue" evidence="2">
    <location>
        <position position="66"/>
    </location>
</feature>
<gene>
    <name evidence="2" type="ORF">NTEN_LOCUS204</name>
</gene>
<reference evidence="2 3" key="1">
    <citation type="submission" date="2020-02" db="EMBL/GenBank/DDBJ databases">
        <authorList>
            <person name="Ferguson B K."/>
        </authorList>
    </citation>
    <scope>NUCLEOTIDE SEQUENCE [LARGE SCALE GENOMIC DNA]</scope>
</reference>
<protein>
    <submittedName>
        <fullName evidence="2">Uncharacterized protein</fullName>
    </submittedName>
</protein>
<feature type="non-terminal residue" evidence="2">
    <location>
        <position position="1"/>
    </location>
</feature>
<dbReference type="AlphaFoldDB" id="A0A6H5FV66"/>
<feature type="compositionally biased region" description="Basic and acidic residues" evidence="1">
    <location>
        <begin position="52"/>
        <end position="66"/>
    </location>
</feature>
<accession>A0A6H5FV66</accession>
<sequence>ANQAVSDCSTRDGAAATGPKHSRIKSAGRSRRRQREAPGSGRTFSSLLLKTGKLDGPHRRLKPPDV</sequence>
<name>A0A6H5FV66_9HEMI</name>
<dbReference type="EMBL" id="CADCXU010000260">
    <property type="protein sequence ID" value="CAA9993218.1"/>
    <property type="molecule type" value="Genomic_DNA"/>
</dbReference>
<dbReference type="Proteomes" id="UP000479000">
    <property type="component" value="Unassembled WGS sequence"/>
</dbReference>
<evidence type="ECO:0000313" key="3">
    <source>
        <dbReference type="Proteomes" id="UP000479000"/>
    </source>
</evidence>
<proteinExistence type="predicted"/>
<evidence type="ECO:0000256" key="1">
    <source>
        <dbReference type="SAM" id="MobiDB-lite"/>
    </source>
</evidence>
<organism evidence="2 3">
    <name type="scientific">Nesidiocoris tenuis</name>
    <dbReference type="NCBI Taxonomy" id="355587"/>
    <lineage>
        <taxon>Eukaryota</taxon>
        <taxon>Metazoa</taxon>
        <taxon>Ecdysozoa</taxon>
        <taxon>Arthropoda</taxon>
        <taxon>Hexapoda</taxon>
        <taxon>Insecta</taxon>
        <taxon>Pterygota</taxon>
        <taxon>Neoptera</taxon>
        <taxon>Paraneoptera</taxon>
        <taxon>Hemiptera</taxon>
        <taxon>Heteroptera</taxon>
        <taxon>Panheteroptera</taxon>
        <taxon>Cimicomorpha</taxon>
        <taxon>Miridae</taxon>
        <taxon>Dicyphina</taxon>
        <taxon>Nesidiocoris</taxon>
    </lineage>
</organism>
<feature type="compositionally biased region" description="Basic residues" evidence="1">
    <location>
        <begin position="20"/>
        <end position="34"/>
    </location>
</feature>
<evidence type="ECO:0000313" key="2">
    <source>
        <dbReference type="EMBL" id="CAA9993218.1"/>
    </source>
</evidence>
<feature type="region of interest" description="Disordered" evidence="1">
    <location>
        <begin position="1"/>
        <end position="66"/>
    </location>
</feature>